<feature type="region of interest" description="Disordered" evidence="1">
    <location>
        <begin position="1"/>
        <end position="51"/>
    </location>
</feature>
<proteinExistence type="predicted"/>
<dbReference type="Pfam" id="PF20231">
    <property type="entry name" value="DUF6589"/>
    <property type="match status" value="1"/>
</dbReference>
<gene>
    <name evidence="3" type="ORF">MCOR_9400</name>
</gene>
<reference evidence="3 4" key="1">
    <citation type="submission" date="2020-06" db="EMBL/GenBank/DDBJ databases">
        <authorList>
            <person name="Li R."/>
            <person name="Bekaert M."/>
        </authorList>
    </citation>
    <scope>NUCLEOTIDE SEQUENCE [LARGE SCALE GENOMIC DNA]</scope>
    <source>
        <strain evidence="4">wild</strain>
    </source>
</reference>
<dbReference type="Proteomes" id="UP000507470">
    <property type="component" value="Unassembled WGS sequence"/>
</dbReference>
<dbReference type="OrthoDB" id="6123456at2759"/>
<keyword evidence="4" id="KW-1185">Reference proteome</keyword>
<evidence type="ECO:0000313" key="3">
    <source>
        <dbReference type="EMBL" id="CAC5370632.1"/>
    </source>
</evidence>
<feature type="compositionally biased region" description="Polar residues" evidence="1">
    <location>
        <begin position="270"/>
        <end position="293"/>
    </location>
</feature>
<organism evidence="3 4">
    <name type="scientific">Mytilus coruscus</name>
    <name type="common">Sea mussel</name>
    <dbReference type="NCBI Taxonomy" id="42192"/>
    <lineage>
        <taxon>Eukaryota</taxon>
        <taxon>Metazoa</taxon>
        <taxon>Spiralia</taxon>
        <taxon>Lophotrochozoa</taxon>
        <taxon>Mollusca</taxon>
        <taxon>Bivalvia</taxon>
        <taxon>Autobranchia</taxon>
        <taxon>Pteriomorphia</taxon>
        <taxon>Mytilida</taxon>
        <taxon>Mytiloidea</taxon>
        <taxon>Mytilidae</taxon>
        <taxon>Mytilinae</taxon>
        <taxon>Mytilus</taxon>
    </lineage>
</organism>
<evidence type="ECO:0000256" key="1">
    <source>
        <dbReference type="SAM" id="MobiDB-lite"/>
    </source>
</evidence>
<dbReference type="InterPro" id="IPR046496">
    <property type="entry name" value="DUF6589"/>
</dbReference>
<accession>A0A6J8AMV3</accession>
<dbReference type="AlphaFoldDB" id="A0A6J8AMV3"/>
<dbReference type="EMBL" id="CACVKT020001726">
    <property type="protein sequence ID" value="CAC5370632.1"/>
    <property type="molecule type" value="Genomic_DNA"/>
</dbReference>
<evidence type="ECO:0000313" key="4">
    <source>
        <dbReference type="Proteomes" id="UP000507470"/>
    </source>
</evidence>
<name>A0A6J8AMV3_MYTCO</name>
<feature type="region of interest" description="Disordered" evidence="1">
    <location>
        <begin position="255"/>
        <end position="293"/>
    </location>
</feature>
<evidence type="ECO:0000259" key="2">
    <source>
        <dbReference type="Pfam" id="PF20231"/>
    </source>
</evidence>
<sequence>MTAKTSFCEKESSDGYISNKRRRTTPINPPRSIKKLKQSSSPKHDTFKHGNTINSHLQTAVSFLVKRNYRKGVSVLANGTDGMRRAIRECCFNIIHKEMKEISKKSEKNILSRSMSIETVQQFKWTSVVSELKLKAPTLYGVFSSMLSPQKVQYRTENLPPNPKLINEIGTLYSVLMFKRNAQCKTFQTLNSIQLWTGGCKSTVSERKEAIAEVRVLTQFNRMGWCLGPTATRKAIDVICKDFDKEINEAKSLIEEQSQSMNDEDEEEGNQNSEPSSRNVLSPSGQNELTQTNVRRRLFDVSNKTEQNQHQQEHHPGYSFCWDNIGRHLTVRQQTTDHQNKYHMWALAYAAVNRVQTTNLPTDDHVPASTIPLKSFLPSDEDIIDLKKRLIFEVETIAAEYLQAFKSHSPKPFTHQHTAVMDKKSHLINLGIIQENPSSTAGTIAILEKLHTYVPISNAKLNTCVVYGDGLTCERHNDAHNARAGGRTAEDRLEGLEPCPQEFHKRMLLLQDTWNEFFDGSSSTEKGTLFNIKNAFNHRSVGKDVSKCFNHAVDLLNQVTDSFTLLHLMQLMQIDDIEDIPPDFPKTASAQKVFLNHKATQLIESIWHNCGAESIDPAEIPRDDNSQICNCKDGKCT</sequence>
<feature type="domain" description="DUF6589" evidence="2">
    <location>
        <begin position="372"/>
        <end position="604"/>
    </location>
</feature>
<protein>
    <recommendedName>
        <fullName evidence="2">DUF6589 domain-containing protein</fullName>
    </recommendedName>
</protein>